<dbReference type="AlphaFoldDB" id="A0A388TGE5"/>
<dbReference type="InterPro" id="IPR015927">
    <property type="entry name" value="Peptidase_S24_S26A/B/C"/>
</dbReference>
<dbReference type="Proteomes" id="UP000275925">
    <property type="component" value="Unassembled WGS sequence"/>
</dbReference>
<evidence type="ECO:0000313" key="3">
    <source>
        <dbReference type="Proteomes" id="UP000275925"/>
    </source>
</evidence>
<dbReference type="PANTHER" id="PTHR33516:SF2">
    <property type="entry name" value="LEXA REPRESSOR-RELATED"/>
    <property type="match status" value="1"/>
</dbReference>
<dbReference type="InterPro" id="IPR050077">
    <property type="entry name" value="LexA_repressor"/>
</dbReference>
<evidence type="ECO:0000313" key="2">
    <source>
        <dbReference type="EMBL" id="GBR75713.1"/>
    </source>
</evidence>
<dbReference type="Pfam" id="PF00717">
    <property type="entry name" value="Peptidase_S24"/>
    <property type="match status" value="1"/>
</dbReference>
<comment type="caution">
    <text evidence="2">The sequence shown here is derived from an EMBL/GenBank/DDBJ whole genome shotgun (WGS) entry which is preliminary data.</text>
</comment>
<reference evidence="2 3" key="1">
    <citation type="journal article" date="2019" name="ISME J.">
        <title>Genome analyses of uncultured TG2/ZB3 bacteria in 'Margulisbacteria' specifically attached to ectosymbiotic spirochetes of protists in the termite gut.</title>
        <authorList>
            <person name="Utami Y.D."/>
            <person name="Kuwahara H."/>
            <person name="Igai K."/>
            <person name="Murakami T."/>
            <person name="Sugaya K."/>
            <person name="Morikawa T."/>
            <person name="Nagura Y."/>
            <person name="Yuki M."/>
            <person name="Deevong P."/>
            <person name="Inoue T."/>
            <person name="Kihara K."/>
            <person name="Lo N."/>
            <person name="Yamada A."/>
            <person name="Ohkuma M."/>
            <person name="Hongoh Y."/>
        </authorList>
    </citation>
    <scope>NUCLEOTIDE SEQUENCE [LARGE SCALE GENOMIC DNA]</scope>
    <source>
        <strain evidence="2">NkOx7-02</strain>
    </source>
</reference>
<keyword evidence="3" id="KW-1185">Reference proteome</keyword>
<name>A0A388TGE5_9BACT</name>
<dbReference type="Gene3D" id="2.10.109.10">
    <property type="entry name" value="Umud Fragment, subunit A"/>
    <property type="match status" value="1"/>
</dbReference>
<gene>
    <name evidence="2" type="primary">lexA</name>
    <name evidence="2" type="ORF">NO2_0361</name>
</gene>
<dbReference type="EMBL" id="BGZO01000006">
    <property type="protein sequence ID" value="GBR75713.1"/>
    <property type="molecule type" value="Genomic_DNA"/>
</dbReference>
<accession>A0A388TGE5</accession>
<dbReference type="CDD" id="cd06529">
    <property type="entry name" value="S24_LexA-like"/>
    <property type="match status" value="1"/>
</dbReference>
<evidence type="ECO:0000259" key="1">
    <source>
        <dbReference type="Pfam" id="PF00717"/>
    </source>
</evidence>
<sequence>MDPKQKKLLDLADGVDLGKLTLREISTRIGLIPEKPQLIKHHIEQLIKNGFLERDLLSSTIRKKKQRNNDFIVLPVLGSANCGIATLFAEENITGYVQVSPSTLPNAKKGLFIVKAKGDSMNRARVGAERLSIEDGDYVIVDSTKYAPKNKEYILSVINGLANIKKYIDDREKHCQIVLESESTKNYPPIFIHQGDSDIYKVCGIIVKVIKRPD</sequence>
<dbReference type="InterPro" id="IPR036286">
    <property type="entry name" value="LexA/Signal_pep-like_sf"/>
</dbReference>
<organism evidence="2 3">
    <name type="scientific">Candidatus Termititenax persephonae</name>
    <dbReference type="NCBI Taxonomy" id="2218525"/>
    <lineage>
        <taxon>Bacteria</taxon>
        <taxon>Bacillati</taxon>
        <taxon>Candidatus Margulisiibacteriota</taxon>
        <taxon>Candidatus Termititenacia</taxon>
        <taxon>Candidatus Termititenacales</taxon>
        <taxon>Candidatus Termititenacaceae</taxon>
        <taxon>Candidatus Termititenax</taxon>
    </lineage>
</organism>
<dbReference type="SUPFAM" id="SSF51306">
    <property type="entry name" value="LexA/Signal peptidase"/>
    <property type="match status" value="1"/>
</dbReference>
<dbReference type="InterPro" id="IPR039418">
    <property type="entry name" value="LexA-like"/>
</dbReference>
<proteinExistence type="predicted"/>
<feature type="domain" description="Peptidase S24/S26A/S26B/S26C" evidence="1">
    <location>
        <begin position="75"/>
        <end position="206"/>
    </location>
</feature>
<dbReference type="PANTHER" id="PTHR33516">
    <property type="entry name" value="LEXA REPRESSOR"/>
    <property type="match status" value="1"/>
</dbReference>
<protein>
    <submittedName>
        <fullName evidence="2">SOS-response transcriptional repressors LexA</fullName>
    </submittedName>
</protein>